<evidence type="ECO:0000313" key="1">
    <source>
        <dbReference type="EMBL" id="BFP49357.1"/>
    </source>
</evidence>
<dbReference type="EMBL" id="AP035881">
    <property type="protein sequence ID" value="BFP49357.1"/>
    <property type="molecule type" value="Genomic_DNA"/>
</dbReference>
<organism evidence="1">
    <name type="scientific">Kitasatospora sp. CMC57</name>
    <dbReference type="NCBI Taxonomy" id="3231513"/>
    <lineage>
        <taxon>Bacteria</taxon>
        <taxon>Bacillati</taxon>
        <taxon>Actinomycetota</taxon>
        <taxon>Actinomycetes</taxon>
        <taxon>Kitasatosporales</taxon>
        <taxon>Streptomycetaceae</taxon>
        <taxon>Kitasatospora</taxon>
    </lineage>
</organism>
<name>A0AB33KA65_9ACTN</name>
<accession>A0AB33KA65</accession>
<protein>
    <submittedName>
        <fullName evidence="1">Uncharacterized protein</fullName>
    </submittedName>
</protein>
<proteinExistence type="predicted"/>
<dbReference type="RefSeq" id="WP_407991476.1">
    <property type="nucleotide sequence ID" value="NZ_AP035881.2"/>
</dbReference>
<reference evidence="1" key="1">
    <citation type="submission" date="2024-07" db="EMBL/GenBank/DDBJ databases">
        <title>Complete genome sequences of cellulolytic bacteria, Kitasatospora sp. CMC57 and Streptomyces sp. CMC78, isolated from Japanese agricultural soil.</title>
        <authorList>
            <person name="Hashimoto T."/>
            <person name="Ito M."/>
            <person name="Iwamoto M."/>
            <person name="Fukahori D."/>
            <person name="Shoda T."/>
            <person name="Sakoda M."/>
            <person name="Morohoshi T."/>
            <person name="Mitsuboshi M."/>
            <person name="Nishizawa T."/>
        </authorList>
    </citation>
    <scope>NUCLEOTIDE SEQUENCE</scope>
    <source>
        <strain evidence="1">CMC57</strain>
    </source>
</reference>
<gene>
    <name evidence="1" type="ORF">KCMC57_57250</name>
</gene>
<dbReference type="AlphaFoldDB" id="A0AB33KA65"/>
<sequence length="62" mass="5857">MGLLATGGGPAGLRLAVVEEERSGDPLGAGPAVLVAGCGPGGFAESHAASVTVRSSAVAPRT</sequence>